<dbReference type="EMBL" id="KN825071">
    <property type="protein sequence ID" value="KIK95003.1"/>
    <property type="molecule type" value="Genomic_DNA"/>
</dbReference>
<feature type="non-terminal residue" evidence="1">
    <location>
        <position position="1"/>
    </location>
</feature>
<dbReference type="OrthoDB" id="10520630at2759"/>
<dbReference type="Proteomes" id="UP000054538">
    <property type="component" value="Unassembled WGS sequence"/>
</dbReference>
<gene>
    <name evidence="1" type="ORF">PAXRUDRAFT_141701</name>
</gene>
<evidence type="ECO:0000313" key="1">
    <source>
        <dbReference type="EMBL" id="KIK95003.1"/>
    </source>
</evidence>
<accession>A0A0D0DQU3</accession>
<dbReference type="HOGENOM" id="CLU_3112042_0_0_1"/>
<protein>
    <submittedName>
        <fullName evidence="1">Uncharacterized protein</fullName>
    </submittedName>
</protein>
<reference evidence="2" key="2">
    <citation type="submission" date="2015-01" db="EMBL/GenBank/DDBJ databases">
        <title>Evolutionary Origins and Diversification of the Mycorrhizal Mutualists.</title>
        <authorList>
            <consortium name="DOE Joint Genome Institute"/>
            <consortium name="Mycorrhizal Genomics Consortium"/>
            <person name="Kohler A."/>
            <person name="Kuo A."/>
            <person name="Nagy L.G."/>
            <person name="Floudas D."/>
            <person name="Copeland A."/>
            <person name="Barry K.W."/>
            <person name="Cichocki N."/>
            <person name="Veneault-Fourrey C."/>
            <person name="LaButti K."/>
            <person name="Lindquist E.A."/>
            <person name="Lipzen A."/>
            <person name="Lundell T."/>
            <person name="Morin E."/>
            <person name="Murat C."/>
            <person name="Riley R."/>
            <person name="Ohm R."/>
            <person name="Sun H."/>
            <person name="Tunlid A."/>
            <person name="Henrissat B."/>
            <person name="Grigoriev I.V."/>
            <person name="Hibbett D.S."/>
            <person name="Martin F."/>
        </authorList>
    </citation>
    <scope>NUCLEOTIDE SEQUENCE [LARGE SCALE GENOMIC DNA]</scope>
    <source>
        <strain evidence="2">Ve08.2h10</strain>
    </source>
</reference>
<sequence>IIIVNYDEADAGQTRFPGGKGPESVTLDKFMYTVDVGDVYSFRSPPSTLSD</sequence>
<dbReference type="InParanoid" id="A0A0D0DQU3"/>
<evidence type="ECO:0000313" key="2">
    <source>
        <dbReference type="Proteomes" id="UP000054538"/>
    </source>
</evidence>
<name>A0A0D0DQU3_9AGAM</name>
<organism evidence="1 2">
    <name type="scientific">Paxillus rubicundulus Ve08.2h10</name>
    <dbReference type="NCBI Taxonomy" id="930991"/>
    <lineage>
        <taxon>Eukaryota</taxon>
        <taxon>Fungi</taxon>
        <taxon>Dikarya</taxon>
        <taxon>Basidiomycota</taxon>
        <taxon>Agaricomycotina</taxon>
        <taxon>Agaricomycetes</taxon>
        <taxon>Agaricomycetidae</taxon>
        <taxon>Boletales</taxon>
        <taxon>Paxilineae</taxon>
        <taxon>Paxillaceae</taxon>
        <taxon>Paxillus</taxon>
    </lineage>
</organism>
<reference evidence="1 2" key="1">
    <citation type="submission" date="2014-04" db="EMBL/GenBank/DDBJ databases">
        <authorList>
            <consortium name="DOE Joint Genome Institute"/>
            <person name="Kuo A."/>
            <person name="Kohler A."/>
            <person name="Jargeat P."/>
            <person name="Nagy L.G."/>
            <person name="Floudas D."/>
            <person name="Copeland A."/>
            <person name="Barry K.W."/>
            <person name="Cichocki N."/>
            <person name="Veneault-Fourrey C."/>
            <person name="LaButti K."/>
            <person name="Lindquist E.A."/>
            <person name="Lipzen A."/>
            <person name="Lundell T."/>
            <person name="Morin E."/>
            <person name="Murat C."/>
            <person name="Sun H."/>
            <person name="Tunlid A."/>
            <person name="Henrissat B."/>
            <person name="Grigoriev I.V."/>
            <person name="Hibbett D.S."/>
            <person name="Martin F."/>
            <person name="Nordberg H.P."/>
            <person name="Cantor M.N."/>
            <person name="Hua S.X."/>
        </authorList>
    </citation>
    <scope>NUCLEOTIDE SEQUENCE [LARGE SCALE GENOMIC DNA]</scope>
    <source>
        <strain evidence="1 2">Ve08.2h10</strain>
    </source>
</reference>
<keyword evidence="2" id="KW-1185">Reference proteome</keyword>
<proteinExistence type="predicted"/>
<dbReference type="AlphaFoldDB" id="A0A0D0DQU3"/>